<proteinExistence type="predicted"/>
<comment type="caution">
    <text evidence="2">The sequence shown here is derived from an EMBL/GenBank/DDBJ whole genome shotgun (WGS) entry which is preliminary data.</text>
</comment>
<dbReference type="PANTHER" id="PTHR36836">
    <property type="entry name" value="COLANIC ACID BIOSYNTHESIS PROTEIN WCAK"/>
    <property type="match status" value="1"/>
</dbReference>
<protein>
    <submittedName>
        <fullName evidence="2">Polysaccharide pyruvyl transferase CsaB</fullName>
    </submittedName>
</protein>
<dbReference type="InterPro" id="IPR019896">
    <property type="entry name" value="Polysacch_pyruvyl_Trfase_CsaB"/>
</dbReference>
<dbReference type="RefSeq" id="WP_170087851.1">
    <property type="nucleotide sequence ID" value="NZ_JABAFG010000016.1"/>
</dbReference>
<dbReference type="SUPFAM" id="SSF53756">
    <property type="entry name" value="UDP-Glycosyltransferase/glycogen phosphorylase"/>
    <property type="match status" value="1"/>
</dbReference>
<feature type="domain" description="Polysaccharide pyruvyl transferase" evidence="1">
    <location>
        <begin position="14"/>
        <end position="296"/>
    </location>
</feature>
<dbReference type="Pfam" id="PF04230">
    <property type="entry name" value="PS_pyruv_trans"/>
    <property type="match status" value="1"/>
</dbReference>
<dbReference type="Proteomes" id="UP000591071">
    <property type="component" value="Unassembled WGS sequence"/>
</dbReference>
<dbReference type="PANTHER" id="PTHR36836:SF1">
    <property type="entry name" value="COLANIC ACID BIOSYNTHESIS PROTEIN WCAK"/>
    <property type="match status" value="1"/>
</dbReference>
<dbReference type="GO" id="GO:0016740">
    <property type="term" value="F:transferase activity"/>
    <property type="evidence" value="ECO:0007669"/>
    <property type="project" value="UniProtKB-KW"/>
</dbReference>
<organism evidence="2 3">
    <name type="scientific">Megasphaera hexanoica</name>
    <dbReference type="NCBI Taxonomy" id="1675036"/>
    <lineage>
        <taxon>Bacteria</taxon>
        <taxon>Bacillati</taxon>
        <taxon>Bacillota</taxon>
        <taxon>Negativicutes</taxon>
        <taxon>Veillonellales</taxon>
        <taxon>Veillonellaceae</taxon>
        <taxon>Megasphaera</taxon>
    </lineage>
</organism>
<gene>
    <name evidence="2" type="primary">csaB</name>
    <name evidence="2" type="ORF">HF872_09695</name>
</gene>
<dbReference type="EMBL" id="JABAFG010000016">
    <property type="protein sequence ID" value="NME28889.1"/>
    <property type="molecule type" value="Genomic_DNA"/>
</dbReference>
<dbReference type="InterPro" id="IPR007345">
    <property type="entry name" value="Polysacch_pyruvyl_Trfase"/>
</dbReference>
<evidence type="ECO:0000259" key="1">
    <source>
        <dbReference type="Pfam" id="PF04230"/>
    </source>
</evidence>
<keyword evidence="2" id="KW-0808">Transferase</keyword>
<sequence>MTNIVISGYYGFANAGDEAMLAALLGSLEDLIPGASITVISGHPDMTRENHHVEAVHRLNFPGIARAICRADLLISGGGSLLQDVTSARSLYYYLLIMRMALFFHKPVMLYAQGIGPIRRPKARKAVRNVLQKVTMIGVRDSESRQELQRLGITDPPIHVTADAVLSMPPVDKKIGFYLLKKHGINGVGTRIGIAIRNWQHMTRYKDEIAKAADELVRTMGARIIFIPMQYPADAEAASDVAARMKEPATVLKEAYNTVEFMALMGCMDVVIANRLHALIFASIMQVPVTAISYDPKIDGFISLIGDTLCGTMETVTARTLVTDVTARLKAGGIMPEVRARMNHLRRQSMRNAYLALRVIEEHTAARKG</sequence>
<dbReference type="Gene3D" id="3.40.50.2000">
    <property type="entry name" value="Glycogen Phosphorylase B"/>
    <property type="match status" value="1"/>
</dbReference>
<name>A0A848C0P5_9FIRM</name>
<reference evidence="2 3" key="1">
    <citation type="submission" date="2020-04" db="EMBL/GenBank/DDBJ databases">
        <authorList>
            <person name="Hitch T.C.A."/>
            <person name="Wylensek D."/>
            <person name="Clavel T."/>
        </authorList>
    </citation>
    <scope>NUCLEOTIDE SEQUENCE [LARGE SCALE GENOMIC DNA]</scope>
    <source>
        <strain evidence="2 3">Oil-RF-744-FAT-WT-6-1</strain>
    </source>
</reference>
<dbReference type="AlphaFoldDB" id="A0A848C0P5"/>
<dbReference type="NCBIfam" id="TIGR03609">
    <property type="entry name" value="S_layer_CsaB"/>
    <property type="match status" value="1"/>
</dbReference>
<evidence type="ECO:0000313" key="2">
    <source>
        <dbReference type="EMBL" id="NME28889.1"/>
    </source>
</evidence>
<evidence type="ECO:0000313" key="3">
    <source>
        <dbReference type="Proteomes" id="UP000591071"/>
    </source>
</evidence>
<accession>A0A848C0P5</accession>